<evidence type="ECO:0000313" key="2">
    <source>
        <dbReference type="Proteomes" id="UP000790347"/>
    </source>
</evidence>
<accession>A0A922HWG6</accession>
<comment type="caution">
    <text evidence="1">The sequence shown here is derived from an EMBL/GenBank/DDBJ whole genome shotgun (WGS) entry which is preliminary data.</text>
</comment>
<reference evidence="1" key="1">
    <citation type="submission" date="2013-05" db="EMBL/GenBank/DDBJ databases">
        <authorList>
            <person name="Yim A.K.Y."/>
            <person name="Chan T.F."/>
            <person name="Ji K.M."/>
            <person name="Liu X.Y."/>
            <person name="Zhou J.W."/>
            <person name="Li R.Q."/>
            <person name="Yang K.Y."/>
            <person name="Li J."/>
            <person name="Li M."/>
            <person name="Law P.T.W."/>
            <person name="Wu Y.L."/>
            <person name="Cai Z.L."/>
            <person name="Qin H."/>
            <person name="Bao Y."/>
            <person name="Leung R.K.K."/>
            <person name="Ng P.K.S."/>
            <person name="Zou J."/>
            <person name="Zhong X.J."/>
            <person name="Ran P.X."/>
            <person name="Zhong N.S."/>
            <person name="Liu Z.G."/>
            <person name="Tsui S.K.W."/>
        </authorList>
    </citation>
    <scope>NUCLEOTIDE SEQUENCE</scope>
    <source>
        <strain evidence="1">Derf</strain>
        <tissue evidence="1">Whole organism</tissue>
    </source>
</reference>
<gene>
    <name evidence="1" type="ORF">DERF_006601</name>
</gene>
<protein>
    <submittedName>
        <fullName evidence="1">Uncharacterized protein</fullName>
    </submittedName>
</protein>
<proteinExistence type="predicted"/>
<organism evidence="1 2">
    <name type="scientific">Dermatophagoides farinae</name>
    <name type="common">American house dust mite</name>
    <dbReference type="NCBI Taxonomy" id="6954"/>
    <lineage>
        <taxon>Eukaryota</taxon>
        <taxon>Metazoa</taxon>
        <taxon>Ecdysozoa</taxon>
        <taxon>Arthropoda</taxon>
        <taxon>Chelicerata</taxon>
        <taxon>Arachnida</taxon>
        <taxon>Acari</taxon>
        <taxon>Acariformes</taxon>
        <taxon>Sarcoptiformes</taxon>
        <taxon>Astigmata</taxon>
        <taxon>Psoroptidia</taxon>
        <taxon>Analgoidea</taxon>
        <taxon>Pyroglyphidae</taxon>
        <taxon>Dermatophagoidinae</taxon>
        <taxon>Dermatophagoides</taxon>
    </lineage>
</organism>
<name>A0A922HWG6_DERFA</name>
<dbReference type="AlphaFoldDB" id="A0A922HWG6"/>
<dbReference type="Proteomes" id="UP000790347">
    <property type="component" value="Unassembled WGS sequence"/>
</dbReference>
<sequence length="86" mass="10388">MIFNDIELLVQHFIDIILCGNDKSFNQSMVSDHHHLYYHPIRNNINILYKHIIKTDTNFQFPFSVFYFQIELKLHHSPQSSWVKLN</sequence>
<evidence type="ECO:0000313" key="1">
    <source>
        <dbReference type="EMBL" id="KAH9515826.1"/>
    </source>
</evidence>
<dbReference type="EMBL" id="ASGP02000003">
    <property type="protein sequence ID" value="KAH9515826.1"/>
    <property type="molecule type" value="Genomic_DNA"/>
</dbReference>
<reference evidence="1" key="2">
    <citation type="journal article" date="2022" name="Res Sq">
        <title>Comparative Genomics Reveals Insights into the Divergent Evolution of Astigmatic Mites and Household Pest Adaptations.</title>
        <authorList>
            <person name="Xiong Q."/>
            <person name="Wan A.T.-Y."/>
            <person name="Liu X.-Y."/>
            <person name="Fung C.S.-H."/>
            <person name="Xiao X."/>
            <person name="Malainual N."/>
            <person name="Hou J."/>
            <person name="Wang L."/>
            <person name="Wang M."/>
            <person name="Yang K."/>
            <person name="Cui Y."/>
            <person name="Leung E."/>
            <person name="Nong W."/>
            <person name="Shin S.-K."/>
            <person name="Au S."/>
            <person name="Jeong K.Y."/>
            <person name="Chew F.T."/>
            <person name="Hui J."/>
            <person name="Leung T.F."/>
            <person name="Tungtrongchitr A."/>
            <person name="Zhong N."/>
            <person name="Liu Z."/>
            <person name="Tsui S."/>
        </authorList>
    </citation>
    <scope>NUCLEOTIDE SEQUENCE</scope>
    <source>
        <strain evidence="1">Derf</strain>
        <tissue evidence="1">Whole organism</tissue>
    </source>
</reference>
<keyword evidence="2" id="KW-1185">Reference proteome</keyword>